<evidence type="ECO:0000259" key="2">
    <source>
        <dbReference type="PROSITE" id="PS50022"/>
    </source>
</evidence>
<dbReference type="Pfam" id="PF13802">
    <property type="entry name" value="Gal_mutarotas_2"/>
    <property type="match status" value="1"/>
</dbReference>
<dbReference type="InterPro" id="IPR003961">
    <property type="entry name" value="FN3_dom"/>
</dbReference>
<dbReference type="SUPFAM" id="SSF49384">
    <property type="entry name" value="Carbohydrate-binding domain"/>
    <property type="match status" value="1"/>
</dbReference>
<dbReference type="EMBL" id="SJSO01000023">
    <property type="protein sequence ID" value="TCD18962.1"/>
    <property type="molecule type" value="Genomic_DNA"/>
</dbReference>
<dbReference type="SUPFAM" id="SSF49785">
    <property type="entry name" value="Galactose-binding domain-like"/>
    <property type="match status" value="1"/>
</dbReference>
<dbReference type="InterPro" id="IPR000421">
    <property type="entry name" value="FA58C"/>
</dbReference>
<dbReference type="Gene3D" id="2.60.120.260">
    <property type="entry name" value="Galactose-binding domain-like"/>
    <property type="match status" value="1"/>
</dbReference>
<dbReference type="PROSITE" id="PS00018">
    <property type="entry name" value="EF_HAND_1"/>
    <property type="match status" value="2"/>
</dbReference>
<dbReference type="SUPFAM" id="SSF51011">
    <property type="entry name" value="Glycosyl hydrolase domain"/>
    <property type="match status" value="1"/>
</dbReference>
<sequence>MTPHYFFKNFKITSSKNQSKSVVLAFAFFLIAVPFFIAAQPAAQKIDQVAQKVTKVLSATKINTTTIELLLSDNQRLTLDFYGDNIFRLFEDPTGGFIRDPEAKPEAKILVENPRRPVSKLDIKDENNQLFISTGKITVLFDKNTSLIKIINLATQTVAVEELAPIQFEKGKVTLSLKENPQEYFYGGGVQNGRFSHKGKNIAIENQNSWTDGGVASPTPYYWSTNGYAVMWHTFSKGSYNFGAKEKGLVKLAHETDYLDAFFMVNDGAVPLLNDFYQLTGNPILLPKFGFYQGHLNAYNRDFWKEDEKGTLFEDGKRYKESQKDNGGIKESLNGEKNNYQFSARAVIDRYKKHDMPLGWVLPNDGYGAGYGQTETLDGNIQNLKSFGDYARKNGVEIGLWTQSDLHPKSEVSPLLQRDIIKEARDAGVRVLKTDVAWVGAGYSFGLNGVADVAQIMPYYGNSSRPFIISLDGWAGTQRYAGIWSGDQTGGVWEYIRFHIPTYLGSGLSGQPNISSDMDGIFGGKNLTINTRDFQWKTFTPMELNMDGWGANEKYPHALGEPVASINRNYLKLKSELIPYTYSVAREAVTGLPIIRAMFLEYPNAYTKGTSTQYQYLYGPSFLVAPIYQATKSDEKGNDIRNGIYLPEGIWIDYFTGEKYTGNSILNSFDSPLWKLPVFVKNGAIIPMTNPNNNVSEINKANRIYELYPFGKTSFTEYDDDGATEAYKLGKGASTLIESELDQKNNALVTIHPTKGDFDGFVKEKTTEFVINVTERSKRLTAKVGNSKIKLTEVKSKDEFLKQSNVYFFDALPNLNRFATKGSEFEKVAMVKNPQLLVKLQSTDITINPVTLSIDGFKFEPADKQRLSTGKLTAPANARVSDKNREAYTLSPSWIKVSNADFYEIDFNDMHYTTIRDTTLLFDGLLPETAYSFKLRAVNKDGYSDWTEIKATTKTNPLEFAIQGIVAETTVENQGGSGINKLFDYDEGNTWHTKWGAKAVPFDMILDLKSINQLDKFHYLPRTGRGNGILLKGKVFYSNNKESWTEAGAFEWANNDEIKIFNFTAHPAARYIKIAVADGVGGFGSGRELYVFKVPGTESYLPGDINNDRLIDRNDLTSYINYTGLRKGDADFEGYISNGDINKNNLIDAYDVSVVATQLEGGVKNAKIDKIGGKLEISTAKQAYNKDEIVEIKVKGINLKSVNALSFTLPYNAQDYDFVSVQPLNTKQMDNLTNDRLHTNGAKVLYPTFVNIGEKDALNETTDLFILKLKAKRKLQFGLKIGEGILVDKNLNSVKF</sequence>
<dbReference type="InterPro" id="IPR017853">
    <property type="entry name" value="GH"/>
</dbReference>
<protein>
    <submittedName>
        <fullName evidence="4">DUF5110 domain-containing protein</fullName>
    </submittedName>
</protein>
<dbReference type="SUPFAM" id="SSF49265">
    <property type="entry name" value="Fibronectin type III"/>
    <property type="match status" value="1"/>
</dbReference>
<dbReference type="OrthoDB" id="176168at2"/>
<proteinExistence type="inferred from homology"/>
<dbReference type="SUPFAM" id="SSF63446">
    <property type="entry name" value="Type I dockerin domain"/>
    <property type="match status" value="1"/>
</dbReference>
<evidence type="ECO:0000313" key="4">
    <source>
        <dbReference type="EMBL" id="TCD18962.1"/>
    </source>
</evidence>
<dbReference type="CDD" id="cd14254">
    <property type="entry name" value="Dockerin_II"/>
    <property type="match status" value="1"/>
</dbReference>
<dbReference type="PANTHER" id="PTHR22762:SF166">
    <property type="entry name" value="ALPHA-GLUCOSIDASE"/>
    <property type="match status" value="1"/>
</dbReference>
<dbReference type="CDD" id="cd06596">
    <property type="entry name" value="GH31_CPE1046"/>
    <property type="match status" value="1"/>
</dbReference>
<dbReference type="PROSITE" id="PS50022">
    <property type="entry name" value="FA58C_3"/>
    <property type="match status" value="1"/>
</dbReference>
<dbReference type="CDD" id="cd00063">
    <property type="entry name" value="FN3"/>
    <property type="match status" value="1"/>
</dbReference>
<dbReference type="Pfam" id="PF17137">
    <property type="entry name" value="DUF5110"/>
    <property type="match status" value="1"/>
</dbReference>
<dbReference type="GO" id="GO:0004553">
    <property type="term" value="F:hydrolase activity, hydrolyzing O-glycosyl compounds"/>
    <property type="evidence" value="ECO:0007669"/>
    <property type="project" value="InterPro"/>
</dbReference>
<evidence type="ECO:0000259" key="3">
    <source>
        <dbReference type="PROSITE" id="PS50853"/>
    </source>
</evidence>
<dbReference type="InterPro" id="IPR008965">
    <property type="entry name" value="CBM2/CBM3_carb-bd_dom_sf"/>
</dbReference>
<dbReference type="InterPro" id="IPR013783">
    <property type="entry name" value="Ig-like_fold"/>
</dbReference>
<keyword evidence="5" id="KW-1185">Reference proteome</keyword>
<dbReference type="Gene3D" id="2.60.40.1180">
    <property type="entry name" value="Golgi alpha-mannosidase II"/>
    <property type="match status" value="2"/>
</dbReference>
<gene>
    <name evidence="4" type="ORF">EZ456_20940</name>
</gene>
<dbReference type="PANTHER" id="PTHR22762">
    <property type="entry name" value="ALPHA-GLUCOSIDASE"/>
    <property type="match status" value="1"/>
</dbReference>
<dbReference type="InterPro" id="IPR013780">
    <property type="entry name" value="Glyco_hydro_b"/>
</dbReference>
<dbReference type="InterPro" id="IPR033403">
    <property type="entry name" value="DUF5110"/>
</dbReference>
<dbReference type="GO" id="GO:0030246">
    <property type="term" value="F:carbohydrate binding"/>
    <property type="evidence" value="ECO:0007669"/>
    <property type="project" value="InterPro"/>
</dbReference>
<dbReference type="InterPro" id="IPR011013">
    <property type="entry name" value="Gal_mutarotase_sf_dom"/>
</dbReference>
<organism evidence="4 5">
    <name type="scientific">Pedobacter psychrodurus</name>
    <dbReference type="NCBI Taxonomy" id="2530456"/>
    <lineage>
        <taxon>Bacteria</taxon>
        <taxon>Pseudomonadati</taxon>
        <taxon>Bacteroidota</taxon>
        <taxon>Sphingobacteriia</taxon>
        <taxon>Sphingobacteriales</taxon>
        <taxon>Sphingobacteriaceae</taxon>
        <taxon>Pedobacter</taxon>
    </lineage>
</organism>
<dbReference type="InterPro" id="IPR036439">
    <property type="entry name" value="Dockerin_dom_sf"/>
</dbReference>
<dbReference type="Proteomes" id="UP000293925">
    <property type="component" value="Unassembled WGS sequence"/>
</dbReference>
<evidence type="ECO:0000256" key="1">
    <source>
        <dbReference type="ARBA" id="ARBA00007806"/>
    </source>
</evidence>
<dbReference type="InterPro" id="IPR025887">
    <property type="entry name" value="Glyco_hydro_31_N_dom"/>
</dbReference>
<reference evidence="4 5" key="1">
    <citation type="submission" date="2019-02" db="EMBL/GenBank/DDBJ databases">
        <title>Pedobacter sp. RP-3-21 sp. nov., isolated from Arctic soil.</title>
        <authorList>
            <person name="Dahal R.H."/>
        </authorList>
    </citation>
    <scope>NUCLEOTIDE SEQUENCE [LARGE SCALE GENOMIC DNA]</scope>
    <source>
        <strain evidence="4 5">RP-3-21</strain>
    </source>
</reference>
<dbReference type="InterPro" id="IPR036116">
    <property type="entry name" value="FN3_sf"/>
</dbReference>
<feature type="domain" description="F5/8 type C" evidence="2">
    <location>
        <begin position="946"/>
        <end position="1097"/>
    </location>
</feature>
<dbReference type="SUPFAM" id="SSF51445">
    <property type="entry name" value="(Trans)glycosidases"/>
    <property type="match status" value="1"/>
</dbReference>
<comment type="caution">
    <text evidence="4">The sequence shown here is derived from an EMBL/GenBank/DDBJ whole genome shotgun (WGS) entry which is preliminary data.</text>
</comment>
<dbReference type="Gene3D" id="1.10.1330.10">
    <property type="entry name" value="Dockerin domain"/>
    <property type="match status" value="1"/>
</dbReference>
<dbReference type="Pfam" id="PF21365">
    <property type="entry name" value="Glyco_hydro_31_3rd"/>
    <property type="match status" value="1"/>
</dbReference>
<dbReference type="InterPro" id="IPR008979">
    <property type="entry name" value="Galactose-bd-like_sf"/>
</dbReference>
<name>A0A4R0PHQ4_9SPHI</name>
<dbReference type="PROSITE" id="PS50853">
    <property type="entry name" value="FN3"/>
    <property type="match status" value="1"/>
</dbReference>
<feature type="domain" description="Fibronectin type-III" evidence="3">
    <location>
        <begin position="874"/>
        <end position="958"/>
    </location>
</feature>
<dbReference type="CDD" id="cd14752">
    <property type="entry name" value="GH31_N"/>
    <property type="match status" value="1"/>
</dbReference>
<comment type="similarity">
    <text evidence="1">Belongs to the glycosyl hydrolase 31 family.</text>
</comment>
<dbReference type="Gene3D" id="3.20.20.80">
    <property type="entry name" value="Glycosidases"/>
    <property type="match status" value="1"/>
</dbReference>
<dbReference type="InterPro" id="IPR048395">
    <property type="entry name" value="Glyco_hydro_31_C"/>
</dbReference>
<dbReference type="Pfam" id="PF00041">
    <property type="entry name" value="fn3"/>
    <property type="match status" value="1"/>
</dbReference>
<dbReference type="SUPFAM" id="SSF74650">
    <property type="entry name" value="Galactose mutarotase-like"/>
    <property type="match status" value="1"/>
</dbReference>
<dbReference type="InterPro" id="IPR000322">
    <property type="entry name" value="Glyco_hydro_31_TIM"/>
</dbReference>
<dbReference type="Gene3D" id="2.60.40.10">
    <property type="entry name" value="Immunoglobulins"/>
    <property type="match status" value="1"/>
</dbReference>
<dbReference type="InterPro" id="IPR018247">
    <property type="entry name" value="EF_Hand_1_Ca_BS"/>
</dbReference>
<accession>A0A4R0PHQ4</accession>
<dbReference type="Pfam" id="PF00754">
    <property type="entry name" value="F5_F8_type_C"/>
    <property type="match status" value="1"/>
</dbReference>
<evidence type="ECO:0000313" key="5">
    <source>
        <dbReference type="Proteomes" id="UP000293925"/>
    </source>
</evidence>
<dbReference type="Pfam" id="PF01055">
    <property type="entry name" value="Glyco_hydro_31_2nd"/>
    <property type="match status" value="1"/>
</dbReference>
<dbReference type="GO" id="GO:0000272">
    <property type="term" value="P:polysaccharide catabolic process"/>
    <property type="evidence" value="ECO:0007669"/>
    <property type="project" value="InterPro"/>
</dbReference>
<dbReference type="Gene3D" id="2.60.40.1760">
    <property type="entry name" value="glycosyl hydrolase (family 31)"/>
    <property type="match status" value="1"/>
</dbReference>